<dbReference type="EMBL" id="PVWO01000076">
    <property type="protein sequence ID" value="PSB57453.1"/>
    <property type="molecule type" value="Genomic_DNA"/>
</dbReference>
<dbReference type="RefSeq" id="WP_106302724.1">
    <property type="nucleotide sequence ID" value="NZ_PVWO01000076.1"/>
</dbReference>
<dbReference type="InterPro" id="IPR036388">
    <property type="entry name" value="WH-like_DNA-bd_sf"/>
</dbReference>
<name>A0A2T1GI94_9CYAN</name>
<dbReference type="Pfam" id="PF14516">
    <property type="entry name" value="AAA_35"/>
    <property type="match status" value="1"/>
</dbReference>
<evidence type="ECO:0000313" key="2">
    <source>
        <dbReference type="Proteomes" id="UP000238937"/>
    </source>
</evidence>
<dbReference type="AlphaFoldDB" id="A0A2T1GI94"/>
<comment type="caution">
    <text evidence="1">The sequence shown here is derived from an EMBL/GenBank/DDBJ whole genome shotgun (WGS) entry which is preliminary data.</text>
</comment>
<dbReference type="Proteomes" id="UP000238937">
    <property type="component" value="Unassembled WGS sequence"/>
</dbReference>
<protein>
    <recommendedName>
        <fullName evidence="3">HTH luxR-type domain-containing protein</fullName>
    </recommendedName>
</protein>
<gene>
    <name evidence="1" type="ORF">C7B77_08340</name>
</gene>
<dbReference type="GO" id="GO:0003677">
    <property type="term" value="F:DNA binding"/>
    <property type="evidence" value="ECO:0007669"/>
    <property type="project" value="InterPro"/>
</dbReference>
<sequence>MNPQEFDARYLEITKYQRPVLNGFLQGDSDAEIATRIGSTPANVRQHLRKICQIFGIGNLPGESERYRHDLVDLFIDRKPELVADTWKQKLSIEQPQISINYPSGAVPLDRGAYIERGSIETEIEKYISEPRALIRVLAPSKFGKTSLCFRIKAYAQAQGYRAVYINLKQSFDRDSLNSFEIFLQHFCNLISEELDLSSDNSWNNNLVPRSNCDRHIEKILKQSETPLLLILDGVESVYTADNVNQNFFQMLRSWHDKGADSQKEQWKKIRQLIVYSSENYGKLDLARSPFNIGRFRELTEFDESNILELAKKYGLNWDRDRSSELRSLVGGHPYLVNLALYHFASDREFTLDRLFSETQDYLCSLTDLLQRNSELKLALQNSIDSSAGIFRLERQHKWVLYSMGVIKEENSRVGIRCKLYDRYFQNYFALESEE</sequence>
<dbReference type="GO" id="GO:0006355">
    <property type="term" value="P:regulation of DNA-templated transcription"/>
    <property type="evidence" value="ECO:0007669"/>
    <property type="project" value="InterPro"/>
</dbReference>
<dbReference type="Gene3D" id="3.40.50.300">
    <property type="entry name" value="P-loop containing nucleotide triphosphate hydrolases"/>
    <property type="match status" value="1"/>
</dbReference>
<accession>A0A2T1GI94</accession>
<evidence type="ECO:0008006" key="3">
    <source>
        <dbReference type="Google" id="ProtNLM"/>
    </source>
</evidence>
<reference evidence="1 2" key="1">
    <citation type="submission" date="2018-03" db="EMBL/GenBank/DDBJ databases">
        <title>The ancient ancestry and fast evolution of plastids.</title>
        <authorList>
            <person name="Moore K.R."/>
            <person name="Magnabosco C."/>
            <person name="Momper L."/>
            <person name="Gold D.A."/>
            <person name="Bosak T."/>
            <person name="Fournier G.P."/>
        </authorList>
    </citation>
    <scope>NUCLEOTIDE SEQUENCE [LARGE SCALE GENOMIC DNA]</scope>
    <source>
        <strain evidence="1 2">CCALA 037</strain>
    </source>
</reference>
<dbReference type="Gene3D" id="1.10.10.10">
    <property type="entry name" value="Winged helix-like DNA-binding domain superfamily/Winged helix DNA-binding domain"/>
    <property type="match status" value="1"/>
</dbReference>
<dbReference type="SUPFAM" id="SSF52540">
    <property type="entry name" value="P-loop containing nucleoside triphosphate hydrolases"/>
    <property type="match status" value="1"/>
</dbReference>
<dbReference type="InterPro" id="IPR016032">
    <property type="entry name" value="Sig_transdc_resp-reg_C-effctor"/>
</dbReference>
<evidence type="ECO:0000313" key="1">
    <source>
        <dbReference type="EMBL" id="PSB57453.1"/>
    </source>
</evidence>
<keyword evidence="2" id="KW-1185">Reference proteome</keyword>
<dbReference type="SUPFAM" id="SSF46894">
    <property type="entry name" value="C-terminal effector domain of the bipartite response regulators"/>
    <property type="match status" value="1"/>
</dbReference>
<organism evidence="1 2">
    <name type="scientific">Chamaesiphon polymorphus CCALA 037</name>
    <dbReference type="NCBI Taxonomy" id="2107692"/>
    <lineage>
        <taxon>Bacteria</taxon>
        <taxon>Bacillati</taxon>
        <taxon>Cyanobacteriota</taxon>
        <taxon>Cyanophyceae</taxon>
        <taxon>Gomontiellales</taxon>
        <taxon>Chamaesiphonaceae</taxon>
        <taxon>Chamaesiphon</taxon>
    </lineage>
</organism>
<dbReference type="InterPro" id="IPR027417">
    <property type="entry name" value="P-loop_NTPase"/>
</dbReference>
<dbReference type="OrthoDB" id="502668at2"/>
<proteinExistence type="predicted"/>